<gene>
    <name evidence="1" type="ordered locus">BMULJ_04653</name>
</gene>
<dbReference type="Pfam" id="PF06892">
    <property type="entry name" value="Phage_CP76"/>
    <property type="match status" value="1"/>
</dbReference>
<proteinExistence type="predicted"/>
<dbReference type="EMBL" id="AP009386">
    <property type="protein sequence ID" value="BAG46503.1"/>
    <property type="molecule type" value="Genomic_DNA"/>
</dbReference>
<dbReference type="KEGG" id="bmj:BMULJ_04653"/>
<dbReference type="eggNOG" id="ENOG5032UII">
    <property type="taxonomic scope" value="Bacteria"/>
</dbReference>
<dbReference type="HOGENOM" id="CLU_126945_0_0_4"/>
<reference evidence="1 2" key="1">
    <citation type="submission" date="2007-04" db="EMBL/GenBank/DDBJ databases">
        <title>Complete genome sequence of Burkholderia multivorans ATCC 17616.</title>
        <authorList>
            <person name="Ohtsubo Y."/>
            <person name="Yamashita A."/>
            <person name="Kurokawa K."/>
            <person name="Takami H."/>
            <person name="Yuhara S."/>
            <person name="Nishiyama E."/>
            <person name="Endo R."/>
            <person name="Miyazaki R."/>
            <person name="Ono A."/>
            <person name="Yano K."/>
            <person name="Ito M."/>
            <person name="Sota M."/>
            <person name="Yuji N."/>
            <person name="Hattori M."/>
            <person name="Tsuda M."/>
        </authorList>
    </citation>
    <scope>NUCLEOTIDE SEQUENCE [LARGE SCALE GENOMIC DNA]</scope>
    <source>
        <strain evidence="2">ATCC 17616 / 249</strain>
    </source>
</reference>
<dbReference type="InterPro" id="IPR009679">
    <property type="entry name" value="Phage_186_CII-like"/>
</dbReference>
<evidence type="ECO:0000313" key="1">
    <source>
        <dbReference type="EMBL" id="BAG46503.1"/>
    </source>
</evidence>
<dbReference type="KEGG" id="bmu:Bmul_3852"/>
<dbReference type="GO" id="GO:0003677">
    <property type="term" value="F:DNA binding"/>
    <property type="evidence" value="ECO:0007669"/>
    <property type="project" value="InterPro"/>
</dbReference>
<name>A0A0H3KN84_BURM1</name>
<dbReference type="Proteomes" id="UP000008815">
    <property type="component" value="Chromosome 2"/>
</dbReference>
<dbReference type="AlphaFoldDB" id="A0A0H3KN84"/>
<evidence type="ECO:0000313" key="2">
    <source>
        <dbReference type="Proteomes" id="UP000008815"/>
    </source>
</evidence>
<keyword evidence="2" id="KW-1185">Reference proteome</keyword>
<accession>A0A0H3KN84</accession>
<organism evidence="1 2">
    <name type="scientific">Burkholderia multivorans (strain ATCC 17616 / 249)</name>
    <dbReference type="NCBI Taxonomy" id="395019"/>
    <lineage>
        <taxon>Bacteria</taxon>
        <taxon>Pseudomonadati</taxon>
        <taxon>Pseudomonadota</taxon>
        <taxon>Betaproteobacteria</taxon>
        <taxon>Burkholderiales</taxon>
        <taxon>Burkholderiaceae</taxon>
        <taxon>Burkholderia</taxon>
        <taxon>Burkholderia cepacia complex</taxon>
    </lineage>
</organism>
<dbReference type="RefSeq" id="WP_012216694.1">
    <property type="nucleotide sequence ID" value="NC_010086.1"/>
</dbReference>
<dbReference type="STRING" id="395019.BMULJ_04653"/>
<sequence length="148" mass="16634">MNIIDAAYAVVHDYPGGSESLAPRLGMSGAMLRNKVNPNNDTHKLSLAEAARIADVTNDDRILEAWARERGYALVEIPSPENCSDGEIIELMAKTWETNGDIGKEIIRTFEDGRVEKHEVLRVKERTWKHFQMLLGLVSRIEGMAEEQ</sequence>
<protein>
    <submittedName>
        <fullName evidence="1">Bacteriophage protein</fullName>
    </submittedName>
</protein>